<organism evidence="2 3">
    <name type="scientific">Blepharisma stoltei</name>
    <dbReference type="NCBI Taxonomy" id="1481888"/>
    <lineage>
        <taxon>Eukaryota</taxon>
        <taxon>Sar</taxon>
        <taxon>Alveolata</taxon>
        <taxon>Ciliophora</taxon>
        <taxon>Postciliodesmatophora</taxon>
        <taxon>Heterotrichea</taxon>
        <taxon>Heterotrichida</taxon>
        <taxon>Blepharismidae</taxon>
        <taxon>Blepharisma</taxon>
    </lineage>
</organism>
<name>A0AAU9JBE7_9CILI</name>
<feature type="chain" id="PRO_5043661643" evidence="1">
    <location>
        <begin position="20"/>
        <end position="90"/>
    </location>
</feature>
<protein>
    <submittedName>
        <fullName evidence="2">Uncharacterized protein</fullName>
    </submittedName>
</protein>
<evidence type="ECO:0000313" key="2">
    <source>
        <dbReference type="EMBL" id="CAG9323543.1"/>
    </source>
</evidence>
<comment type="caution">
    <text evidence="2">The sequence shown here is derived from an EMBL/GenBank/DDBJ whole genome shotgun (WGS) entry which is preliminary data.</text>
</comment>
<gene>
    <name evidence="2" type="ORF">BSTOLATCC_MIC34192</name>
</gene>
<dbReference type="AlphaFoldDB" id="A0AAU9JBE7"/>
<dbReference type="EMBL" id="CAJZBQ010000034">
    <property type="protein sequence ID" value="CAG9323543.1"/>
    <property type="molecule type" value="Genomic_DNA"/>
</dbReference>
<accession>A0AAU9JBE7</accession>
<keyword evidence="3" id="KW-1185">Reference proteome</keyword>
<reference evidence="2" key="1">
    <citation type="submission" date="2021-09" db="EMBL/GenBank/DDBJ databases">
        <authorList>
            <consortium name="AG Swart"/>
            <person name="Singh M."/>
            <person name="Singh A."/>
            <person name="Seah K."/>
            <person name="Emmerich C."/>
        </authorList>
    </citation>
    <scope>NUCLEOTIDE SEQUENCE</scope>
    <source>
        <strain evidence="2">ATCC30299</strain>
    </source>
</reference>
<proteinExistence type="predicted"/>
<keyword evidence="1" id="KW-0732">Signal</keyword>
<feature type="signal peptide" evidence="1">
    <location>
        <begin position="1"/>
        <end position="19"/>
    </location>
</feature>
<sequence length="90" mass="10633">MCTTRYLVLFVPFAELSITGEFCWKSDWNPSIGLPAKFVELENRGLAALQMAVRFLHFEYCLGYSEGDLEFVLNEWPWNKWSCRSLLKYR</sequence>
<evidence type="ECO:0000313" key="3">
    <source>
        <dbReference type="Proteomes" id="UP001162131"/>
    </source>
</evidence>
<evidence type="ECO:0000256" key="1">
    <source>
        <dbReference type="SAM" id="SignalP"/>
    </source>
</evidence>
<dbReference type="Proteomes" id="UP001162131">
    <property type="component" value="Unassembled WGS sequence"/>
</dbReference>